<evidence type="ECO:0000313" key="1">
    <source>
        <dbReference type="EMBL" id="MCX2838057.1"/>
    </source>
</evidence>
<organism evidence="1 2">
    <name type="scientific">Salinimicrobium profundisediminis</name>
    <dbReference type="NCBI Taxonomy" id="2994553"/>
    <lineage>
        <taxon>Bacteria</taxon>
        <taxon>Pseudomonadati</taxon>
        <taxon>Bacteroidota</taxon>
        <taxon>Flavobacteriia</taxon>
        <taxon>Flavobacteriales</taxon>
        <taxon>Flavobacteriaceae</taxon>
        <taxon>Salinimicrobium</taxon>
    </lineage>
</organism>
<protein>
    <submittedName>
        <fullName evidence="1">Uncharacterized protein</fullName>
    </submittedName>
</protein>
<comment type="caution">
    <text evidence="1">The sequence shown here is derived from an EMBL/GenBank/DDBJ whole genome shotgun (WGS) entry which is preliminary data.</text>
</comment>
<gene>
    <name evidence="1" type="ORF">OQ279_07800</name>
</gene>
<sequence>MDISFISYKHLTASGSSLPKNNTNTGSFGSGWLDLIGSYVCNVAGHDFKTPMCFLLSITGTLHEPDPEGISCL</sequence>
<dbReference type="Proteomes" id="UP001148482">
    <property type="component" value="Unassembled WGS sequence"/>
</dbReference>
<dbReference type="RefSeq" id="WP_266069311.1">
    <property type="nucleotide sequence ID" value="NZ_JAPJDA010000011.1"/>
</dbReference>
<reference evidence="1" key="1">
    <citation type="submission" date="2022-11" db="EMBL/GenBank/DDBJ databases">
        <title>Salinimicrobium profundisediminis sp. nov., isolated from deep-sea sediment of the Mariana Trench.</title>
        <authorList>
            <person name="Fu H."/>
        </authorList>
    </citation>
    <scope>NUCLEOTIDE SEQUENCE</scope>
    <source>
        <strain evidence="1">MT39</strain>
    </source>
</reference>
<accession>A0A9X3I1L7</accession>
<evidence type="ECO:0000313" key="2">
    <source>
        <dbReference type="Proteomes" id="UP001148482"/>
    </source>
</evidence>
<proteinExistence type="predicted"/>
<name>A0A9X3I1L7_9FLAO</name>
<dbReference type="AlphaFoldDB" id="A0A9X3I1L7"/>
<keyword evidence="2" id="KW-1185">Reference proteome</keyword>
<dbReference type="EMBL" id="JAPJDA010000011">
    <property type="protein sequence ID" value="MCX2838057.1"/>
    <property type="molecule type" value="Genomic_DNA"/>
</dbReference>